<evidence type="ECO:0000256" key="2">
    <source>
        <dbReference type="SAM" id="Phobius"/>
    </source>
</evidence>
<evidence type="ECO:0000313" key="4">
    <source>
        <dbReference type="Proteomes" id="UP001210809"/>
    </source>
</evidence>
<dbReference type="Proteomes" id="UP001210809">
    <property type="component" value="Unassembled WGS sequence"/>
</dbReference>
<feature type="transmembrane region" description="Helical" evidence="2">
    <location>
        <begin position="145"/>
        <end position="167"/>
    </location>
</feature>
<keyword evidence="2" id="KW-1133">Transmembrane helix</keyword>
<evidence type="ECO:0000256" key="1">
    <source>
        <dbReference type="SAM" id="Coils"/>
    </source>
</evidence>
<accession>A0AAW6CZQ1</accession>
<feature type="transmembrane region" description="Helical" evidence="2">
    <location>
        <begin position="98"/>
        <end position="125"/>
    </location>
</feature>
<feature type="coiled-coil region" evidence="1">
    <location>
        <begin position="194"/>
        <end position="221"/>
    </location>
</feature>
<keyword evidence="2" id="KW-0472">Membrane</keyword>
<proteinExistence type="predicted"/>
<gene>
    <name evidence="3" type="ORF">PNE09_02035</name>
</gene>
<protein>
    <recommendedName>
        <fullName evidence="5">Zinc-ribbon domain-containing protein</fullName>
    </recommendedName>
</protein>
<keyword evidence="1" id="KW-0175">Coiled coil</keyword>
<comment type="caution">
    <text evidence="3">The sequence shown here is derived from an EMBL/GenBank/DDBJ whole genome shotgun (WGS) entry which is preliminary data.</text>
</comment>
<evidence type="ECO:0000313" key="3">
    <source>
        <dbReference type="EMBL" id="MDB8002840.1"/>
    </source>
</evidence>
<sequence length="366" mass="40827">MAMIKCAECGKEFSDRANACPNCGCPIEYQAEKSIGGEYHAADKLAPSVIVEHLTIAKELESERYTLQLAIAKIQSKINTLGYYNQFTPPKSVSVKKFFITALITLAILIPIYLVINSHIFVSYLSNLISNSYDTIDFMNNSVQIKIAISIIGPLCILAFTILNGSISAMRANSKYKNAVQQYNNLVNSDTARVNNENIQKQQLKQQINDMQDKISNISETLNQLYSLDIIHPKYRNMITVIRLLEYFDSGRCTALTGAGGAYNKYEEEIRQDAIISKLDTAINCLYQIRDTQYMLYESLEACLDELGAITTQNDKLISTNQDISQNSAIAAYNSKIAASNSDALVFIEAYKGQTDYKINPTGTIQ</sequence>
<name>A0AAW6CZQ1_9FIRM</name>
<dbReference type="AlphaFoldDB" id="A0AAW6CZQ1"/>
<dbReference type="EMBL" id="JAQLXW010000002">
    <property type="protein sequence ID" value="MDB8002840.1"/>
    <property type="molecule type" value="Genomic_DNA"/>
</dbReference>
<keyword evidence="2" id="KW-0812">Transmembrane</keyword>
<evidence type="ECO:0008006" key="5">
    <source>
        <dbReference type="Google" id="ProtNLM"/>
    </source>
</evidence>
<organism evidence="3 4">
    <name type="scientific">[Eubacterium] siraeum</name>
    <dbReference type="NCBI Taxonomy" id="39492"/>
    <lineage>
        <taxon>Bacteria</taxon>
        <taxon>Bacillati</taxon>
        <taxon>Bacillota</taxon>
        <taxon>Clostridia</taxon>
        <taxon>Eubacteriales</taxon>
        <taxon>Oscillospiraceae</taxon>
        <taxon>Oscillospiraceae incertae sedis</taxon>
    </lineage>
</organism>
<reference evidence="3" key="1">
    <citation type="submission" date="2023-01" db="EMBL/GenBank/DDBJ databases">
        <title>Human gut microbiome strain richness.</title>
        <authorList>
            <person name="Chen-Liaw A."/>
        </authorList>
    </citation>
    <scope>NUCLEOTIDE SEQUENCE</scope>
    <source>
        <strain evidence="3">1001283st1_G1_1001283B150217_161031</strain>
    </source>
</reference>